<reference evidence="1 2" key="1">
    <citation type="submission" date="2019-03" db="EMBL/GenBank/DDBJ databases">
        <title>Single cell metagenomics reveals metabolic interactions within the superorganism composed of flagellate Streblomastix strix and complex community of Bacteroidetes bacteria on its surface.</title>
        <authorList>
            <person name="Treitli S.C."/>
            <person name="Kolisko M."/>
            <person name="Husnik F."/>
            <person name="Keeling P."/>
            <person name="Hampl V."/>
        </authorList>
    </citation>
    <scope>NUCLEOTIDE SEQUENCE [LARGE SCALE GENOMIC DNA]</scope>
    <source>
        <strain evidence="1">ST1C</strain>
    </source>
</reference>
<protein>
    <submittedName>
        <fullName evidence="1">Uncharacterized protein</fullName>
    </submittedName>
</protein>
<dbReference type="Proteomes" id="UP000324800">
    <property type="component" value="Unassembled WGS sequence"/>
</dbReference>
<accession>A0A5J4VTJ6</accession>
<gene>
    <name evidence="1" type="ORF">EZS28_018741</name>
</gene>
<evidence type="ECO:0000313" key="2">
    <source>
        <dbReference type="Proteomes" id="UP000324800"/>
    </source>
</evidence>
<organism evidence="1 2">
    <name type="scientific">Streblomastix strix</name>
    <dbReference type="NCBI Taxonomy" id="222440"/>
    <lineage>
        <taxon>Eukaryota</taxon>
        <taxon>Metamonada</taxon>
        <taxon>Preaxostyla</taxon>
        <taxon>Oxymonadida</taxon>
        <taxon>Streblomastigidae</taxon>
        <taxon>Streblomastix</taxon>
    </lineage>
</organism>
<proteinExistence type="predicted"/>
<evidence type="ECO:0000313" key="1">
    <source>
        <dbReference type="EMBL" id="KAA6385730.1"/>
    </source>
</evidence>
<sequence length="91" mass="9898">MYSENCYNGGDIVHDQVSPVSDAVPLVDNAIDTGGISTEYSCGDHQHPLYVSSALLCRYTAEGEQGTANTYIRSDHTYHVNLSNDVTLKDS</sequence>
<dbReference type="AlphaFoldDB" id="A0A5J4VTJ6"/>
<dbReference type="EMBL" id="SNRW01005134">
    <property type="protein sequence ID" value="KAA6385730.1"/>
    <property type="molecule type" value="Genomic_DNA"/>
</dbReference>
<comment type="caution">
    <text evidence="1">The sequence shown here is derived from an EMBL/GenBank/DDBJ whole genome shotgun (WGS) entry which is preliminary data.</text>
</comment>
<name>A0A5J4VTJ6_9EUKA</name>